<evidence type="ECO:0000256" key="1">
    <source>
        <dbReference type="SAM" id="MobiDB-lite"/>
    </source>
</evidence>
<feature type="compositionally biased region" description="Low complexity" evidence="1">
    <location>
        <begin position="66"/>
        <end position="78"/>
    </location>
</feature>
<dbReference type="EMBL" id="SSMQ01000042">
    <property type="protein sequence ID" value="TKD01088.1"/>
    <property type="molecule type" value="Genomic_DNA"/>
</dbReference>
<feature type="region of interest" description="Disordered" evidence="1">
    <location>
        <begin position="1"/>
        <end position="139"/>
    </location>
</feature>
<evidence type="ECO:0000313" key="3">
    <source>
        <dbReference type="Proteomes" id="UP000309215"/>
    </source>
</evidence>
<proteinExistence type="predicted"/>
<accession>A0A4U1J1W6</accession>
<gene>
    <name evidence="2" type="ORF">E8A74_32285</name>
</gene>
<feature type="compositionally biased region" description="Basic and acidic residues" evidence="1">
    <location>
        <begin position="101"/>
        <end position="117"/>
    </location>
</feature>
<dbReference type="AlphaFoldDB" id="A0A4U1J1W6"/>
<reference evidence="2 3" key="1">
    <citation type="submission" date="2019-04" db="EMBL/GenBank/DDBJ databases">
        <authorList>
            <person name="Li Y."/>
            <person name="Wang J."/>
        </authorList>
    </citation>
    <scope>NUCLEOTIDE SEQUENCE [LARGE SCALE GENOMIC DNA]</scope>
    <source>
        <strain evidence="2 3">DSM 14668</strain>
    </source>
</reference>
<dbReference type="Pfam" id="PF03692">
    <property type="entry name" value="CxxCxxCC"/>
    <property type="match status" value="1"/>
</dbReference>
<dbReference type="OrthoDB" id="9810361at2"/>
<organism evidence="2 3">
    <name type="scientific">Polyangium fumosum</name>
    <dbReference type="NCBI Taxonomy" id="889272"/>
    <lineage>
        <taxon>Bacteria</taxon>
        <taxon>Pseudomonadati</taxon>
        <taxon>Myxococcota</taxon>
        <taxon>Polyangia</taxon>
        <taxon>Polyangiales</taxon>
        <taxon>Polyangiaceae</taxon>
        <taxon>Polyangium</taxon>
    </lineage>
</organism>
<feature type="compositionally biased region" description="Basic and acidic residues" evidence="1">
    <location>
        <begin position="34"/>
        <end position="44"/>
    </location>
</feature>
<evidence type="ECO:0000313" key="2">
    <source>
        <dbReference type="EMBL" id="TKD01088.1"/>
    </source>
</evidence>
<name>A0A4U1J1W6_9BACT</name>
<comment type="caution">
    <text evidence="2">The sequence shown here is derived from an EMBL/GenBank/DDBJ whole genome shotgun (WGS) entry which is preliminary data.</text>
</comment>
<sequence>MGAREIRIRARGQGSEGRRHRRVFAPRLRSGVGEGRDVPHDRGRGLAPGGGRRRGRGRADLRESRAGAARRSARRGAAPDQNGGRGRRDERGLVPRSAAGRRADRGDGHRRDVDRKGRGARGGRAHGEPFPDAPGRGGRDAVALGSRVFHVLPDGAAALARTADAGMAQAAGVSAGNRAHLGDGHGAHGRGRRVVQIGRAQPAEDGDGALARARVRQHAERRGRVLELRDPADVLLQARRRRAGRGEARRLSNALAFARRAAGGVSVKSPRKAYEDAKVHLHVLGEEHEIECKVRVGRTQLHELLPLARSLSASILAISTAHARAQGKEISCQKGCTHCCRQLVPASPIEARRLGEVVAAMPEPRRAEVRERFVRAIERLEQAGLVDPRAPKGRSSLVSKEATSSAAWDDVSRRYYELRIDCPFLEGDLCSIYEERPIACREYNAVTDPALCEALDPGIEIAPRPSPMGDVLTKATGELTGKRQAGIPLPLALEWARVHGKTVERERDGEAMFWALLRVMEEDGA</sequence>
<keyword evidence="3" id="KW-1185">Reference proteome</keyword>
<protein>
    <submittedName>
        <fullName evidence="2">YkgJ family cysteine cluster protein</fullName>
    </submittedName>
</protein>
<dbReference type="Proteomes" id="UP000309215">
    <property type="component" value="Unassembled WGS sequence"/>
</dbReference>
<dbReference type="InterPro" id="IPR005358">
    <property type="entry name" value="Puta_zinc/iron-chelating_dom"/>
</dbReference>